<proteinExistence type="predicted"/>
<evidence type="ECO:0000259" key="2">
    <source>
        <dbReference type="Pfam" id="PF03108"/>
    </source>
</evidence>
<feature type="compositionally biased region" description="Basic and acidic residues" evidence="1">
    <location>
        <begin position="485"/>
        <end position="494"/>
    </location>
</feature>
<reference evidence="3 4" key="1">
    <citation type="submission" date="2019-07" db="EMBL/GenBank/DDBJ databases">
        <title>De Novo Assembly of kiwifruit Actinidia rufa.</title>
        <authorList>
            <person name="Sugita-Konishi S."/>
            <person name="Sato K."/>
            <person name="Mori E."/>
            <person name="Abe Y."/>
            <person name="Kisaki G."/>
            <person name="Hamano K."/>
            <person name="Suezawa K."/>
            <person name="Otani M."/>
            <person name="Fukuda T."/>
            <person name="Manabe T."/>
            <person name="Gomi K."/>
            <person name="Tabuchi M."/>
            <person name="Akimitsu K."/>
            <person name="Kataoka I."/>
        </authorList>
    </citation>
    <scope>NUCLEOTIDE SEQUENCE [LARGE SCALE GENOMIC DNA]</scope>
    <source>
        <strain evidence="4">cv. Fuchu</strain>
    </source>
</reference>
<sequence length="673" mass="72759">MLDFHRNSVTAEVFAIGKEGFDRDALNIYTGRGTGVKVAESVNRATAAATSSPVDAASPARTSAGRLATRRTAAPKKATPVSIRKTATAKKATPTPKKATPASRVSNRRTATLKKATPSPKKGTPKATNSAMDVDASAMSPPSKNTASDASDYADSDSDGNSSGAHADSDNSSDTPFTLAAKKTARGTMQIGKIASPADSVKKRRRTASWKIGVNGPTIVAFSDDNGDKRSRKKYSRMVPGKCNFAISQLTKSSDMPLEKLIALWKEGITGIGQEFKDVYEFRDALQKYAIAHRFTYRVKKNDSTCVSCRCVAESCSWKIHAAWVSAAQSFRIKKFDNTHICEGQAHPAKNWLVNIIKDRLRDFPHQKPKEIVNGILRDFGIELTYTNVWRGIVDAREDIQGSCKEAYDQLPGLPCSHAIAVFNYSRKNLFEYCSEYYTVDRFRLTYSESINPVPVGSSPAEEGEASSDSVHVLPPCPARSLSHRRQDTPKEEDQLQEYPHDPTVGNVLIQGTRGFGDLRIPGHEAGQQSASLPCSFYTSFLSAPVQVLLYRAVQPHSKLNNTLCSSTVQRSLGVALMADLTKEVALVVPIPVASSLILNTSPLPSLYEAFVTVDGDERKHQLLPSISLPEISLTVSNQTALNRGGSLGGGHSDGCGYGTPQVGAIAEVDNAC</sequence>
<evidence type="ECO:0000313" key="4">
    <source>
        <dbReference type="Proteomes" id="UP000585474"/>
    </source>
</evidence>
<evidence type="ECO:0000256" key="1">
    <source>
        <dbReference type="SAM" id="MobiDB-lite"/>
    </source>
</evidence>
<organism evidence="3 4">
    <name type="scientific">Actinidia rufa</name>
    <dbReference type="NCBI Taxonomy" id="165716"/>
    <lineage>
        <taxon>Eukaryota</taxon>
        <taxon>Viridiplantae</taxon>
        <taxon>Streptophyta</taxon>
        <taxon>Embryophyta</taxon>
        <taxon>Tracheophyta</taxon>
        <taxon>Spermatophyta</taxon>
        <taxon>Magnoliopsida</taxon>
        <taxon>eudicotyledons</taxon>
        <taxon>Gunneridae</taxon>
        <taxon>Pentapetalae</taxon>
        <taxon>asterids</taxon>
        <taxon>Ericales</taxon>
        <taxon>Actinidiaceae</taxon>
        <taxon>Actinidia</taxon>
    </lineage>
</organism>
<comment type="caution">
    <text evidence="3">The sequence shown here is derived from an EMBL/GenBank/DDBJ whole genome shotgun (WGS) entry which is preliminary data.</text>
</comment>
<name>A0A7J0E2X8_9ERIC</name>
<dbReference type="AlphaFoldDB" id="A0A7J0E2X8"/>
<feature type="domain" description="Transposase MuDR plant" evidence="2">
    <location>
        <begin position="269"/>
        <end position="333"/>
    </location>
</feature>
<dbReference type="EMBL" id="BJWL01000001">
    <property type="protein sequence ID" value="GFY80883.1"/>
    <property type="molecule type" value="Genomic_DNA"/>
</dbReference>
<feature type="compositionally biased region" description="Low complexity" evidence="1">
    <location>
        <begin position="70"/>
        <end position="102"/>
    </location>
</feature>
<dbReference type="PANTHER" id="PTHR31973:SF149">
    <property type="entry name" value="SWIM-TYPE DOMAIN-CONTAINING PROTEIN"/>
    <property type="match status" value="1"/>
</dbReference>
<dbReference type="Proteomes" id="UP000585474">
    <property type="component" value="Unassembled WGS sequence"/>
</dbReference>
<evidence type="ECO:0000313" key="3">
    <source>
        <dbReference type="EMBL" id="GFY80883.1"/>
    </source>
</evidence>
<dbReference type="InterPro" id="IPR004332">
    <property type="entry name" value="Transposase_MuDR"/>
</dbReference>
<keyword evidence="4" id="KW-1185">Reference proteome</keyword>
<dbReference type="OrthoDB" id="125347at2759"/>
<protein>
    <recommendedName>
        <fullName evidence="2">Transposase MuDR plant domain-containing protein</fullName>
    </recommendedName>
</protein>
<dbReference type="PANTHER" id="PTHR31973">
    <property type="entry name" value="POLYPROTEIN, PUTATIVE-RELATED"/>
    <property type="match status" value="1"/>
</dbReference>
<feature type="region of interest" description="Disordered" evidence="1">
    <location>
        <begin position="47"/>
        <end position="177"/>
    </location>
</feature>
<gene>
    <name evidence="3" type="ORF">Acr_01g0006920</name>
</gene>
<accession>A0A7J0E2X8</accession>
<dbReference type="Pfam" id="PF03108">
    <property type="entry name" value="DBD_Tnp_Mut"/>
    <property type="match status" value="1"/>
</dbReference>
<feature type="region of interest" description="Disordered" evidence="1">
    <location>
        <begin position="478"/>
        <end position="503"/>
    </location>
</feature>